<comment type="caution">
    <text evidence="2">The sequence shown here is derived from an EMBL/GenBank/DDBJ whole genome shotgun (WGS) entry which is preliminary data.</text>
</comment>
<organism evidence="2 3">
    <name type="scientific">Cryptolaemus montrouzieri</name>
    <dbReference type="NCBI Taxonomy" id="559131"/>
    <lineage>
        <taxon>Eukaryota</taxon>
        <taxon>Metazoa</taxon>
        <taxon>Ecdysozoa</taxon>
        <taxon>Arthropoda</taxon>
        <taxon>Hexapoda</taxon>
        <taxon>Insecta</taxon>
        <taxon>Pterygota</taxon>
        <taxon>Neoptera</taxon>
        <taxon>Endopterygota</taxon>
        <taxon>Coleoptera</taxon>
        <taxon>Polyphaga</taxon>
        <taxon>Cucujiformia</taxon>
        <taxon>Coccinelloidea</taxon>
        <taxon>Coccinellidae</taxon>
        <taxon>Scymninae</taxon>
        <taxon>Scymnini</taxon>
        <taxon>Cryptolaemus</taxon>
    </lineage>
</organism>
<dbReference type="Gene3D" id="3.90.1200.10">
    <property type="match status" value="1"/>
</dbReference>
<reference evidence="2 3" key="1">
    <citation type="journal article" date="2021" name="BMC Biol.">
        <title>Horizontally acquired antibacterial genes associated with adaptive radiation of ladybird beetles.</title>
        <authorList>
            <person name="Li H.S."/>
            <person name="Tang X.F."/>
            <person name="Huang Y.H."/>
            <person name="Xu Z.Y."/>
            <person name="Chen M.L."/>
            <person name="Du X.Y."/>
            <person name="Qiu B.Y."/>
            <person name="Chen P.T."/>
            <person name="Zhang W."/>
            <person name="Slipinski A."/>
            <person name="Escalona H.E."/>
            <person name="Waterhouse R.M."/>
            <person name="Zwick A."/>
            <person name="Pang H."/>
        </authorList>
    </citation>
    <scope>NUCLEOTIDE SEQUENCE [LARGE SCALE GENOMIC DNA]</scope>
    <source>
        <strain evidence="2">SYSU2018</strain>
    </source>
</reference>
<proteinExistence type="predicted"/>
<name>A0ABD2NEC6_9CUCU</name>
<dbReference type="PANTHER" id="PTHR11012">
    <property type="entry name" value="PROTEIN KINASE-LIKE DOMAIN-CONTAINING"/>
    <property type="match status" value="1"/>
</dbReference>
<protein>
    <recommendedName>
        <fullName evidence="1">CHK kinase-like domain-containing protein</fullName>
    </recommendedName>
</protein>
<evidence type="ECO:0000259" key="1">
    <source>
        <dbReference type="SMART" id="SM00587"/>
    </source>
</evidence>
<evidence type="ECO:0000313" key="3">
    <source>
        <dbReference type="Proteomes" id="UP001516400"/>
    </source>
</evidence>
<accession>A0ABD2NEC6</accession>
<dbReference type="EMBL" id="JABFTP020000103">
    <property type="protein sequence ID" value="KAL3277108.1"/>
    <property type="molecule type" value="Genomic_DNA"/>
</dbReference>
<dbReference type="PANTHER" id="PTHR11012:SF30">
    <property type="entry name" value="PROTEIN KINASE-LIKE DOMAIN-CONTAINING"/>
    <property type="match status" value="1"/>
</dbReference>
<dbReference type="SUPFAM" id="SSF56112">
    <property type="entry name" value="Protein kinase-like (PK-like)"/>
    <property type="match status" value="1"/>
</dbReference>
<sequence>MASEIIVENLNVTMQKVMDKLGVKSYKIQIDGKSEIGDNYMGEVIFFTIFSADDKRVYNFVMKGAKSSEKLRSITPVEVVYKRESFIYTEVFPYFQKFIDEKNPNFEFDCVPKLYWVDRSPRKETLIFDNLKTKGFKLHDRKQPWNLEHSLLAMKYYGKFHALSFALRDQKPEVFKNFNKNLPNLFEDFSRIIKINQIYEEPFKNVKELLQKAGRNDLVNKLEFWSENLSSIFENLADENDKLVICHADCWNNNFMFTYQNNEDASPSKMAFLDFQLSIVDTPVYDLAYNIYATCDKSCLDHFDLLLETYYKSLSSSIRNLGSNPDELFTYEQLKQHWQKYSHIGIIISIVIIKLELLDKADAPDMAKLTEDGENVDDYLNVKVRNQEEYNRRILEIFTHYGDIVN</sequence>
<dbReference type="InterPro" id="IPR004119">
    <property type="entry name" value="EcKL"/>
</dbReference>
<dbReference type="Proteomes" id="UP001516400">
    <property type="component" value="Unassembled WGS sequence"/>
</dbReference>
<dbReference type="Pfam" id="PF02958">
    <property type="entry name" value="EcKL"/>
    <property type="match status" value="1"/>
</dbReference>
<dbReference type="SMART" id="SM00587">
    <property type="entry name" value="CHK"/>
    <property type="match status" value="1"/>
</dbReference>
<dbReference type="AlphaFoldDB" id="A0ABD2NEC6"/>
<dbReference type="InterPro" id="IPR011009">
    <property type="entry name" value="Kinase-like_dom_sf"/>
</dbReference>
<evidence type="ECO:0000313" key="2">
    <source>
        <dbReference type="EMBL" id="KAL3277108.1"/>
    </source>
</evidence>
<feature type="domain" description="CHK kinase-like" evidence="1">
    <location>
        <begin position="126"/>
        <end position="320"/>
    </location>
</feature>
<dbReference type="InterPro" id="IPR015897">
    <property type="entry name" value="CHK_kinase-like"/>
</dbReference>
<gene>
    <name evidence="2" type="ORF">HHI36_012466</name>
</gene>
<keyword evidence="3" id="KW-1185">Reference proteome</keyword>